<name>A0A0D1DX38_MYCMD</name>
<proteinExistence type="predicted"/>
<protein>
    <submittedName>
        <fullName evidence="1">Uncharacterized protein</fullName>
    </submittedName>
</protein>
<dbReference type="OrthoDB" id="2555844at2759"/>
<dbReference type="KEGG" id="uma:UMAG_10501"/>
<dbReference type="InParanoid" id="A0A0D1DX38"/>
<gene>
    <name evidence="1" type="ORF">UMAG_10501</name>
</gene>
<dbReference type="eggNOG" id="ENOG502S0SA">
    <property type="taxonomic scope" value="Eukaryota"/>
</dbReference>
<organism evidence="1 2">
    <name type="scientific">Mycosarcoma maydis</name>
    <name type="common">Corn smut fungus</name>
    <name type="synonym">Ustilago maydis</name>
    <dbReference type="NCBI Taxonomy" id="5270"/>
    <lineage>
        <taxon>Eukaryota</taxon>
        <taxon>Fungi</taxon>
        <taxon>Dikarya</taxon>
        <taxon>Basidiomycota</taxon>
        <taxon>Ustilaginomycotina</taxon>
        <taxon>Ustilaginomycetes</taxon>
        <taxon>Ustilaginales</taxon>
        <taxon>Ustilaginaceae</taxon>
        <taxon>Mycosarcoma</taxon>
    </lineage>
</organism>
<dbReference type="AlphaFoldDB" id="A0A0D1DX38"/>
<dbReference type="PANTHER" id="PTHR31912:SF34">
    <property type="entry name" value="NOTOCHORD-RELATED PROTEIN"/>
    <property type="match status" value="1"/>
</dbReference>
<dbReference type="PANTHER" id="PTHR31912">
    <property type="entry name" value="IP13529P"/>
    <property type="match status" value="1"/>
</dbReference>
<dbReference type="RefSeq" id="XP_011390324.1">
    <property type="nucleotide sequence ID" value="XM_011392022.1"/>
</dbReference>
<accession>A0A0D1DX38</accession>
<evidence type="ECO:0000313" key="2">
    <source>
        <dbReference type="Proteomes" id="UP000000561"/>
    </source>
</evidence>
<reference evidence="1 2" key="1">
    <citation type="journal article" date="2006" name="Nature">
        <title>Insights from the genome of the biotrophic fungal plant pathogen Ustilago maydis.</title>
        <authorList>
            <person name="Kamper J."/>
            <person name="Kahmann R."/>
            <person name="Bolker M."/>
            <person name="Ma L.J."/>
            <person name="Brefort T."/>
            <person name="Saville B.J."/>
            <person name="Banuett F."/>
            <person name="Kronstad J.W."/>
            <person name="Gold S.E."/>
            <person name="Muller O."/>
            <person name="Perlin M.H."/>
            <person name="Wosten H.A."/>
            <person name="de Vries R."/>
            <person name="Ruiz-Herrera J."/>
            <person name="Reynaga-Pena C.G."/>
            <person name="Snetselaar K."/>
            <person name="McCann M."/>
            <person name="Perez-Martin J."/>
            <person name="Feldbrugge M."/>
            <person name="Basse C.W."/>
            <person name="Steinberg G."/>
            <person name="Ibeas J.I."/>
            <person name="Holloman W."/>
            <person name="Guzman P."/>
            <person name="Farman M."/>
            <person name="Stajich J.E."/>
            <person name="Sentandreu R."/>
            <person name="Gonzalez-Prieto J.M."/>
            <person name="Kennell J.C."/>
            <person name="Molina L."/>
            <person name="Schirawski J."/>
            <person name="Mendoza-Mendoza A."/>
            <person name="Greilinger D."/>
            <person name="Munch K."/>
            <person name="Rossel N."/>
            <person name="Scherer M."/>
            <person name="Vranes M."/>
            <person name="Ladendorf O."/>
            <person name="Vincon V."/>
            <person name="Fuchs U."/>
            <person name="Sandrock B."/>
            <person name="Meng S."/>
            <person name="Ho E.C."/>
            <person name="Cahill M.J."/>
            <person name="Boyce K.J."/>
            <person name="Klose J."/>
            <person name="Klosterman S.J."/>
            <person name="Deelstra H.J."/>
            <person name="Ortiz-Castellanos L."/>
            <person name="Li W."/>
            <person name="Sanchez-Alonso P."/>
            <person name="Schreier P.H."/>
            <person name="Hauser-Hahn I."/>
            <person name="Vaupel M."/>
            <person name="Koopmann E."/>
            <person name="Friedrich G."/>
            <person name="Voss H."/>
            <person name="Schluter T."/>
            <person name="Margolis J."/>
            <person name="Platt D."/>
            <person name="Swimmer C."/>
            <person name="Gnirke A."/>
            <person name="Chen F."/>
            <person name="Vysotskaia V."/>
            <person name="Mannhaupt G."/>
            <person name="Guldener U."/>
            <person name="Munsterkotter M."/>
            <person name="Haase D."/>
            <person name="Oesterheld M."/>
            <person name="Mewes H.W."/>
            <person name="Mauceli E.W."/>
            <person name="DeCaprio D."/>
            <person name="Wade C.M."/>
            <person name="Butler J."/>
            <person name="Young S."/>
            <person name="Jaffe D.B."/>
            <person name="Calvo S."/>
            <person name="Nusbaum C."/>
            <person name="Galagan J."/>
            <person name="Birren B.W."/>
        </authorList>
    </citation>
    <scope>NUCLEOTIDE SEQUENCE [LARGE SCALE GENOMIC DNA]</scope>
    <source>
        <strain evidence="2">DSM 14603 / FGSC 9021 / UM521</strain>
    </source>
</reference>
<sequence>MHVFVAFMMAYTAVSSDEASFLLSFTFSTLGPLIKQDSTLPSGSFASDTPRKLITPCSLAKGLDITDTFFKHLVCVSCGRILDWDGKIPAGGTMKCRHCPAYTIFHRKPQLVYTRRTVEMIIASVLQDGRLEAAMEESSHQDLREGRNNRKQFGPIWSGNAWRQDCTCIKCSTPCRESHTPFVEDSTLNLKITINVNWFQPFEGSHNDKYSIGFIMLRIDNLPEKFNTPDLECRGIHLVSLLPGSVSPHSKAFSVFLEGALRLITEEIQQLDEKGVKIATALHPKGSNVRARLNMIVANSPVGAKTVDVHGNRRTRSICTYCPTPTDQFGTRELWKDEPSESWPSQTPAQAKAMASNTVSQRLRYFSRKINSPPDPMHTVYVGICGRCFWHLFLIEGCDNLGKKLNEAQNVMARAILPSSIKRPDIWTGLASGGTPSAEECVTLFRCLLPFVMLQLSRKTLRQDEDEHINFEPKGLTKESELKPGRKSVKAIFELGLLLCCIVDMLESEFSEDDVQRLHKYIVGYNSKAASLLGKGWIVLSNHMAEHIPDAIRAFGAPKNFSSLRFERQNQVLSKIKTSGYKRGQIELTMMRKVVSRSDLQHLLSQSNDTLFRETILGYIKSRNEWQELPPSTRLTKTTMEDDTYGLLRTYLNGPGKCFPGRFVEPHDVSASSSDVVLQKDAIFLRSVTQNVYATELRFSGYAAEGRKNKGNCFGMVKLEDQSVQAVKILWLFEQTLQFNGPGTAAVSERFMHVRKLKMLSRHEAFGYQVACGELLDEMNIHFASLHEYCEDMVVPVGAMVSQLVLVPILTHGQQHTQIYGLKQL</sequence>
<dbReference type="STRING" id="237631.A0A0D1DX38"/>
<dbReference type="VEuPathDB" id="FungiDB:UMAG_10501"/>
<keyword evidence="2" id="KW-1185">Reference proteome</keyword>
<dbReference type="GeneID" id="23566528"/>
<dbReference type="EMBL" id="CM003149">
    <property type="protein sequence ID" value="KIS68151.1"/>
    <property type="molecule type" value="Genomic_DNA"/>
</dbReference>
<evidence type="ECO:0000313" key="1">
    <source>
        <dbReference type="EMBL" id="KIS68151.1"/>
    </source>
</evidence>
<dbReference type="Proteomes" id="UP000000561">
    <property type="component" value="Chromosome 10"/>
</dbReference>